<dbReference type="Gene3D" id="3.30.1050.10">
    <property type="entry name" value="SCP2 sterol-binding domain"/>
    <property type="match status" value="1"/>
</dbReference>
<dbReference type="PATRIC" id="fig|1239307.3.peg.3796"/>
<comment type="pathway">
    <text evidence="1">Cofactor biosynthesis; ubiquinone biosynthesis.</text>
</comment>
<evidence type="ECO:0000313" key="3">
    <source>
        <dbReference type="EMBL" id="AHF78432.1"/>
    </source>
</evidence>
<dbReference type="GO" id="GO:0016740">
    <property type="term" value="F:transferase activity"/>
    <property type="evidence" value="ECO:0007669"/>
    <property type="project" value="UniProtKB-KW"/>
</dbReference>
<keyword evidence="4" id="KW-1185">Reference proteome</keyword>
<dbReference type="GO" id="GO:0006744">
    <property type="term" value="P:ubiquinone biosynthetic process"/>
    <property type="evidence" value="ECO:0007669"/>
    <property type="project" value="UniProtKB-UniRule"/>
</dbReference>
<sequence length="175" mass="20069">MWEKLRAQLVRRGPSLLRLPIKMTPFAARRQVLEQVLHWQFRSALEEGELDFLDGRWLQINVDDLGLSWAMTLRDGQLRVRQHPTPDVIFTSNANDLLMIAARREDPDTLFFQRRLRIEGDTELGLTVKNLLDAIDPERMPALLRHALQQLADIVEAGLKEDAIAANGHRVSQSC</sequence>
<dbReference type="SUPFAM" id="SSF55718">
    <property type="entry name" value="SCP-like"/>
    <property type="match status" value="1"/>
</dbReference>
<gene>
    <name evidence="3" type="primary">yhbT</name>
    <name evidence="1" type="synonym">ubiT</name>
    <name evidence="3" type="ORF">Sant_3443</name>
</gene>
<dbReference type="PANTHER" id="PTHR10094:SF25">
    <property type="entry name" value="SCP2 STEROL-BINDING DOMAIN-CONTAINING PROTEIN 1"/>
    <property type="match status" value="1"/>
</dbReference>
<organism evidence="3 4">
    <name type="scientific">Sodalis praecaptivus</name>
    <dbReference type="NCBI Taxonomy" id="1239307"/>
    <lineage>
        <taxon>Bacteria</taxon>
        <taxon>Pseudomonadati</taxon>
        <taxon>Pseudomonadota</taxon>
        <taxon>Gammaproteobacteria</taxon>
        <taxon>Enterobacterales</taxon>
        <taxon>Bruguierivoracaceae</taxon>
        <taxon>Sodalis</taxon>
    </lineage>
</organism>
<dbReference type="OrthoDB" id="5292463at2"/>
<dbReference type="HAMAP" id="MF_02231">
    <property type="entry name" value="UbiT"/>
    <property type="match status" value="1"/>
</dbReference>
<feature type="domain" description="SCP2" evidence="2">
    <location>
        <begin position="43"/>
        <end position="133"/>
    </location>
</feature>
<keyword evidence="3" id="KW-0808">Transferase</keyword>
<comment type="similarity">
    <text evidence="1">Belongs to the UbiT family.</text>
</comment>
<dbReference type="AlphaFoldDB" id="W0I101"/>
<dbReference type="InterPro" id="IPR036527">
    <property type="entry name" value="SCP2_sterol-bd_dom_sf"/>
</dbReference>
<reference evidence="3 4" key="1">
    <citation type="journal article" date="2014" name="Genome Biol. Evol.">
        <title>Genome degeneration and adaptation in a nascent stage of symbiosis.</title>
        <authorList>
            <person name="Oakeson K.F."/>
            <person name="Gil R."/>
            <person name="Clayton A.L."/>
            <person name="Dunn D.M."/>
            <person name="von Niederhausern A.C."/>
            <person name="Hamil C."/>
            <person name="Aoyagi A."/>
            <person name="Duval B."/>
            <person name="Baca A."/>
            <person name="Silva F.J."/>
            <person name="Vallier A."/>
            <person name="Jackson D.G."/>
            <person name="Latorre A."/>
            <person name="Weiss R.B."/>
            <person name="Heddi A."/>
            <person name="Moya A."/>
            <person name="Dale C."/>
        </authorList>
    </citation>
    <scope>NUCLEOTIDE SEQUENCE [LARGE SCALE GENOMIC DNA]</scope>
    <source>
        <strain evidence="3 4">HS1</strain>
    </source>
</reference>
<dbReference type="InterPro" id="IPR016830">
    <property type="entry name" value="UbiT"/>
</dbReference>
<evidence type="ECO:0000313" key="4">
    <source>
        <dbReference type="Proteomes" id="UP000019028"/>
    </source>
</evidence>
<dbReference type="UniPathway" id="UPA00232"/>
<name>W0I101_9GAMM</name>
<comment type="function">
    <text evidence="1">Required for O(2)-independent ubiquinone (coenzyme Q) biosynthesis. Likely functions as an accessory factor.</text>
</comment>
<dbReference type="Proteomes" id="UP000019028">
    <property type="component" value="Chromosome"/>
</dbReference>
<evidence type="ECO:0000256" key="1">
    <source>
        <dbReference type="HAMAP-Rule" id="MF_02231"/>
    </source>
</evidence>
<dbReference type="PANTHER" id="PTHR10094">
    <property type="entry name" value="STEROL CARRIER PROTEIN 2 SCP-2 FAMILY PROTEIN"/>
    <property type="match status" value="1"/>
</dbReference>
<dbReference type="KEGG" id="sod:Sant_3443"/>
<protein>
    <recommendedName>
        <fullName evidence="1">Ubiquinone biosynthesis accessory factor UbiT</fullName>
    </recommendedName>
</protein>
<proteinExistence type="inferred from homology"/>
<dbReference type="PIRSF" id="PIRSF025550">
    <property type="entry name" value="UCP025550_lpd_carrier"/>
    <property type="match status" value="1"/>
</dbReference>
<dbReference type="RefSeq" id="WP_025423566.1">
    <property type="nucleotide sequence ID" value="NZ_CP006569.1"/>
</dbReference>
<dbReference type="Pfam" id="PF02036">
    <property type="entry name" value="SCP2"/>
    <property type="match status" value="1"/>
</dbReference>
<dbReference type="EMBL" id="CP006569">
    <property type="protein sequence ID" value="AHF78432.1"/>
    <property type="molecule type" value="Genomic_DNA"/>
</dbReference>
<dbReference type="InterPro" id="IPR003033">
    <property type="entry name" value="SCP2_sterol-bd_dom"/>
</dbReference>
<dbReference type="HOGENOM" id="CLU_111894_1_0_6"/>
<keyword evidence="1" id="KW-0831">Ubiquinone biosynthesis</keyword>
<accession>W0I101</accession>
<evidence type="ECO:0000259" key="2">
    <source>
        <dbReference type="Pfam" id="PF02036"/>
    </source>
</evidence>
<dbReference type="GO" id="GO:0005829">
    <property type="term" value="C:cytosol"/>
    <property type="evidence" value="ECO:0007669"/>
    <property type="project" value="TreeGrafter"/>
</dbReference>